<evidence type="ECO:0000259" key="7">
    <source>
        <dbReference type="PROSITE" id="PS51755"/>
    </source>
</evidence>
<evidence type="ECO:0000313" key="8">
    <source>
        <dbReference type="EMBL" id="SFV59403.1"/>
    </source>
</evidence>
<dbReference type="InterPro" id="IPR039420">
    <property type="entry name" value="WalR-like"/>
</dbReference>
<dbReference type="EMBL" id="FPHD01000050">
    <property type="protein sequence ID" value="SFV59403.1"/>
    <property type="molecule type" value="Genomic_DNA"/>
</dbReference>
<accession>A0A1W1C0W6</accession>
<evidence type="ECO:0000259" key="6">
    <source>
        <dbReference type="PROSITE" id="PS50110"/>
    </source>
</evidence>
<dbReference type="InterPro" id="IPR011006">
    <property type="entry name" value="CheY-like_superfamily"/>
</dbReference>
<dbReference type="GO" id="GO:0032993">
    <property type="term" value="C:protein-DNA complex"/>
    <property type="evidence" value="ECO:0007669"/>
    <property type="project" value="TreeGrafter"/>
</dbReference>
<dbReference type="SMART" id="SM00862">
    <property type="entry name" value="Trans_reg_C"/>
    <property type="match status" value="1"/>
</dbReference>
<dbReference type="InterPro" id="IPR001867">
    <property type="entry name" value="OmpR/PhoB-type_DNA-bd"/>
</dbReference>
<dbReference type="SUPFAM" id="SSF52172">
    <property type="entry name" value="CheY-like"/>
    <property type="match status" value="1"/>
</dbReference>
<keyword evidence="5" id="KW-0804">Transcription</keyword>
<dbReference type="InterPro" id="IPR001789">
    <property type="entry name" value="Sig_transdc_resp-reg_receiver"/>
</dbReference>
<dbReference type="AlphaFoldDB" id="A0A1W1C0W6"/>
<gene>
    <name evidence="8" type="ORF">MNB_SV-8-845</name>
</gene>
<organism evidence="8">
    <name type="scientific">hydrothermal vent metagenome</name>
    <dbReference type="NCBI Taxonomy" id="652676"/>
    <lineage>
        <taxon>unclassified sequences</taxon>
        <taxon>metagenomes</taxon>
        <taxon>ecological metagenomes</taxon>
    </lineage>
</organism>
<dbReference type="InterPro" id="IPR036388">
    <property type="entry name" value="WH-like_DNA-bd_sf"/>
</dbReference>
<dbReference type="GO" id="GO:0000976">
    <property type="term" value="F:transcription cis-regulatory region binding"/>
    <property type="evidence" value="ECO:0007669"/>
    <property type="project" value="TreeGrafter"/>
</dbReference>
<dbReference type="Gene3D" id="1.10.10.10">
    <property type="entry name" value="Winged helix-like DNA-binding domain superfamily/Winged helix DNA-binding domain"/>
    <property type="match status" value="1"/>
</dbReference>
<evidence type="ECO:0000256" key="3">
    <source>
        <dbReference type="ARBA" id="ARBA00023015"/>
    </source>
</evidence>
<protein>
    <submittedName>
        <fullName evidence="8">DNA-binding response regulator CiaR</fullName>
    </submittedName>
</protein>
<dbReference type="Pfam" id="PF00486">
    <property type="entry name" value="Trans_reg_C"/>
    <property type="match status" value="1"/>
</dbReference>
<dbReference type="PANTHER" id="PTHR48111">
    <property type="entry name" value="REGULATOR OF RPOS"/>
    <property type="match status" value="1"/>
</dbReference>
<dbReference type="SMART" id="SM00448">
    <property type="entry name" value="REC"/>
    <property type="match status" value="1"/>
</dbReference>
<dbReference type="Gene3D" id="3.40.50.2300">
    <property type="match status" value="1"/>
</dbReference>
<keyword evidence="4 8" id="KW-0238">DNA-binding</keyword>
<evidence type="ECO:0000256" key="1">
    <source>
        <dbReference type="ARBA" id="ARBA00022553"/>
    </source>
</evidence>
<proteinExistence type="predicted"/>
<evidence type="ECO:0000256" key="4">
    <source>
        <dbReference type="ARBA" id="ARBA00023125"/>
    </source>
</evidence>
<sequence>MSKLLLLEDDPSLSKTLIKYLSSHGHELDWAKNGEEAIDLSYDNRYDLYLLDINVPLLNGIDLLKALRDADDHTPAIIISALSDVTSVTQSFIAGADDYMKKPFDPEELLIRIRAKTSTLQKALQFKNFEIDMTKEEISYNGSPISLGKVQKSILLSLIKHHPDPVNKDDLMSLLDKPSDLTLRVHISKLKKKFDLQINNVRGVGYQII</sequence>
<keyword evidence="2" id="KW-0902">Two-component regulatory system</keyword>
<dbReference type="GO" id="GO:0000156">
    <property type="term" value="F:phosphorelay response regulator activity"/>
    <property type="evidence" value="ECO:0007669"/>
    <property type="project" value="TreeGrafter"/>
</dbReference>
<dbReference type="PANTHER" id="PTHR48111:SF1">
    <property type="entry name" value="TWO-COMPONENT RESPONSE REGULATOR ORR33"/>
    <property type="match status" value="1"/>
</dbReference>
<dbReference type="PROSITE" id="PS51755">
    <property type="entry name" value="OMPR_PHOB"/>
    <property type="match status" value="1"/>
</dbReference>
<evidence type="ECO:0000256" key="5">
    <source>
        <dbReference type="ARBA" id="ARBA00023163"/>
    </source>
</evidence>
<dbReference type="GO" id="GO:0006355">
    <property type="term" value="P:regulation of DNA-templated transcription"/>
    <property type="evidence" value="ECO:0007669"/>
    <property type="project" value="InterPro"/>
</dbReference>
<evidence type="ECO:0000256" key="2">
    <source>
        <dbReference type="ARBA" id="ARBA00023012"/>
    </source>
</evidence>
<reference evidence="8" key="1">
    <citation type="submission" date="2016-10" db="EMBL/GenBank/DDBJ databases">
        <authorList>
            <person name="de Groot N.N."/>
        </authorList>
    </citation>
    <scope>NUCLEOTIDE SEQUENCE</scope>
</reference>
<dbReference type="GO" id="GO:0005829">
    <property type="term" value="C:cytosol"/>
    <property type="evidence" value="ECO:0007669"/>
    <property type="project" value="TreeGrafter"/>
</dbReference>
<dbReference type="InterPro" id="IPR016032">
    <property type="entry name" value="Sig_transdc_resp-reg_C-effctor"/>
</dbReference>
<keyword evidence="1" id="KW-0597">Phosphoprotein</keyword>
<feature type="domain" description="OmpR/PhoB-type" evidence="7">
    <location>
        <begin position="121"/>
        <end position="209"/>
    </location>
</feature>
<dbReference type="Pfam" id="PF00072">
    <property type="entry name" value="Response_reg"/>
    <property type="match status" value="1"/>
</dbReference>
<dbReference type="SUPFAM" id="SSF46894">
    <property type="entry name" value="C-terminal effector domain of the bipartite response regulators"/>
    <property type="match status" value="1"/>
</dbReference>
<name>A0A1W1C0W6_9ZZZZ</name>
<feature type="domain" description="Response regulatory" evidence="6">
    <location>
        <begin position="3"/>
        <end position="117"/>
    </location>
</feature>
<dbReference type="PROSITE" id="PS50110">
    <property type="entry name" value="RESPONSE_REGULATORY"/>
    <property type="match status" value="1"/>
</dbReference>
<keyword evidence="3" id="KW-0805">Transcription regulation</keyword>
<dbReference type="CDD" id="cd00383">
    <property type="entry name" value="trans_reg_C"/>
    <property type="match status" value="1"/>
</dbReference>